<dbReference type="PANTHER" id="PTHR33525">
    <property type="match status" value="1"/>
</dbReference>
<dbReference type="SUPFAM" id="SSF109604">
    <property type="entry name" value="HD-domain/PDEase-like"/>
    <property type="match status" value="1"/>
</dbReference>
<feature type="domain" description="HDOD" evidence="1">
    <location>
        <begin position="35"/>
        <end position="224"/>
    </location>
</feature>
<dbReference type="Gene3D" id="1.10.3210.10">
    <property type="entry name" value="Hypothetical protein af1432"/>
    <property type="match status" value="1"/>
</dbReference>
<organism evidence="2 3">
    <name type="scientific">Oryzomicrobium terrae</name>
    <dbReference type="NCBI Taxonomy" id="1735038"/>
    <lineage>
        <taxon>Bacteria</taxon>
        <taxon>Pseudomonadati</taxon>
        <taxon>Pseudomonadota</taxon>
        <taxon>Betaproteobacteria</taxon>
        <taxon>Rhodocyclales</taxon>
        <taxon>Rhodocyclaceae</taxon>
        <taxon>Oryzomicrobium</taxon>
    </lineage>
</organism>
<keyword evidence="3" id="KW-1185">Reference proteome</keyword>
<dbReference type="Pfam" id="PF08668">
    <property type="entry name" value="HDOD"/>
    <property type="match status" value="1"/>
</dbReference>
<gene>
    <name evidence="2" type="ORF">OTERR_22470</name>
</gene>
<dbReference type="AlphaFoldDB" id="A0A5C1EA09"/>
<dbReference type="Proteomes" id="UP000323671">
    <property type="component" value="Chromosome"/>
</dbReference>
<evidence type="ECO:0000313" key="2">
    <source>
        <dbReference type="EMBL" id="QEL65723.1"/>
    </source>
</evidence>
<accession>A0A5C1EA09</accession>
<dbReference type="RefSeq" id="WP_054621166.1">
    <property type="nucleotide sequence ID" value="NZ_CP022579.1"/>
</dbReference>
<sequence length="289" mass="32324">MEPRELDHKTGAALNAQRFQMLEDIARELQGDVTFPTCFDVVVRLRKVLNDPDVTLPQVVTLLSAEPLISSKLLKLANSAALNPGGGKIRDLRGAVERLGLKTVRTVAISTAMKQLLLAKEMVCFSELMTSLWEHSLQAASAAYVIAARLTRINPGEAMLAGLIHDLGAFYMLYRAAQYDELRARPDTVRYLIIQWHESIGDTLFHALGVDEAMITALRDHDQPRPIPATPKNLADVIFMANILAGGLFEWLGQDKETVAEWERTLNESYLSLREEIEQRTTELRAEFV</sequence>
<dbReference type="EMBL" id="CP022579">
    <property type="protein sequence ID" value="QEL65723.1"/>
    <property type="molecule type" value="Genomic_DNA"/>
</dbReference>
<evidence type="ECO:0000313" key="3">
    <source>
        <dbReference type="Proteomes" id="UP000323671"/>
    </source>
</evidence>
<dbReference type="InterPro" id="IPR013976">
    <property type="entry name" value="HDOD"/>
</dbReference>
<protein>
    <recommendedName>
        <fullName evidence="1">HDOD domain-containing protein</fullName>
    </recommendedName>
</protein>
<reference evidence="2 3" key="1">
    <citation type="submission" date="2017-07" db="EMBL/GenBank/DDBJ databases">
        <title>Complete genome sequence of Oryzomicrobium terrae TPP412.</title>
        <authorList>
            <person name="Chiu L.-W."/>
            <person name="Lo K.-J."/>
            <person name="Tsai Y.-M."/>
            <person name="Lin S.-S."/>
            <person name="Kuo C.-H."/>
            <person name="Liu C.-T."/>
        </authorList>
    </citation>
    <scope>NUCLEOTIDE SEQUENCE [LARGE SCALE GENOMIC DNA]</scope>
    <source>
        <strain evidence="2 3">TPP412</strain>
    </source>
</reference>
<dbReference type="PANTHER" id="PTHR33525:SF3">
    <property type="entry name" value="RIBONUCLEASE Y"/>
    <property type="match status" value="1"/>
</dbReference>
<dbReference type="KEGG" id="otr:OTERR_22470"/>
<dbReference type="PROSITE" id="PS51833">
    <property type="entry name" value="HDOD"/>
    <property type="match status" value="1"/>
</dbReference>
<dbReference type="InterPro" id="IPR052340">
    <property type="entry name" value="RNase_Y/CdgJ"/>
</dbReference>
<evidence type="ECO:0000259" key="1">
    <source>
        <dbReference type="PROSITE" id="PS51833"/>
    </source>
</evidence>
<name>A0A5C1EA09_9RHOO</name>
<proteinExistence type="predicted"/>